<evidence type="ECO:0000313" key="8">
    <source>
        <dbReference type="EMBL" id="CAI2386105.1"/>
    </source>
</evidence>
<comment type="subcellular location">
    <subcellularLocation>
        <location evidence="1">Nucleus</location>
    </subcellularLocation>
</comment>
<feature type="domain" description="AP2/ERF" evidence="7">
    <location>
        <begin position="155"/>
        <end position="223"/>
    </location>
</feature>
<keyword evidence="4" id="KW-0804">Transcription</keyword>
<feature type="compositionally biased region" description="Basic residues" evidence="6">
    <location>
        <begin position="87"/>
        <end position="96"/>
    </location>
</feature>
<evidence type="ECO:0000256" key="4">
    <source>
        <dbReference type="ARBA" id="ARBA00023163"/>
    </source>
</evidence>
<reference evidence="8" key="1">
    <citation type="submission" date="2023-07" db="EMBL/GenBank/DDBJ databases">
        <authorList>
            <consortium name="AG Swart"/>
            <person name="Singh M."/>
            <person name="Singh A."/>
            <person name="Seah K."/>
            <person name="Emmerich C."/>
        </authorList>
    </citation>
    <scope>NUCLEOTIDE SEQUENCE</scope>
    <source>
        <strain evidence="8">DP1</strain>
    </source>
</reference>
<dbReference type="PROSITE" id="PS51032">
    <property type="entry name" value="AP2_ERF"/>
    <property type="match status" value="1"/>
</dbReference>
<evidence type="ECO:0000256" key="5">
    <source>
        <dbReference type="ARBA" id="ARBA00023242"/>
    </source>
</evidence>
<dbReference type="SMART" id="SM00380">
    <property type="entry name" value="AP2"/>
    <property type="match status" value="1"/>
</dbReference>
<proteinExistence type="predicted"/>
<evidence type="ECO:0000256" key="1">
    <source>
        <dbReference type="ARBA" id="ARBA00004123"/>
    </source>
</evidence>
<accession>A0AAD2DB16</accession>
<evidence type="ECO:0000313" key="9">
    <source>
        <dbReference type="Proteomes" id="UP001295684"/>
    </source>
</evidence>
<dbReference type="Proteomes" id="UP001295684">
    <property type="component" value="Unassembled WGS sequence"/>
</dbReference>
<dbReference type="AlphaFoldDB" id="A0AAD2DB16"/>
<gene>
    <name evidence="8" type="ORF">ECRASSUSDP1_LOCUS27708</name>
</gene>
<dbReference type="GO" id="GO:0003700">
    <property type="term" value="F:DNA-binding transcription factor activity"/>
    <property type="evidence" value="ECO:0007669"/>
    <property type="project" value="InterPro"/>
</dbReference>
<dbReference type="GO" id="GO:0003677">
    <property type="term" value="F:DNA binding"/>
    <property type="evidence" value="ECO:0007669"/>
    <property type="project" value="UniProtKB-KW"/>
</dbReference>
<keyword evidence="3" id="KW-0238">DNA-binding</keyword>
<feature type="compositionally biased region" description="Acidic residues" evidence="6">
    <location>
        <begin position="103"/>
        <end position="115"/>
    </location>
</feature>
<dbReference type="InterPro" id="IPR036955">
    <property type="entry name" value="AP2/ERF_dom_sf"/>
</dbReference>
<evidence type="ECO:0000259" key="7">
    <source>
        <dbReference type="PROSITE" id="PS51032"/>
    </source>
</evidence>
<dbReference type="GO" id="GO:0005634">
    <property type="term" value="C:nucleus"/>
    <property type="evidence" value="ECO:0007669"/>
    <property type="project" value="UniProtKB-SubCell"/>
</dbReference>
<protein>
    <recommendedName>
        <fullName evidence="7">AP2/ERF domain-containing protein</fullName>
    </recommendedName>
</protein>
<name>A0AAD2DB16_EUPCR</name>
<feature type="region of interest" description="Disordered" evidence="6">
    <location>
        <begin position="67"/>
        <end position="125"/>
    </location>
</feature>
<keyword evidence="9" id="KW-1185">Reference proteome</keyword>
<organism evidence="8 9">
    <name type="scientific">Euplotes crassus</name>
    <dbReference type="NCBI Taxonomy" id="5936"/>
    <lineage>
        <taxon>Eukaryota</taxon>
        <taxon>Sar</taxon>
        <taxon>Alveolata</taxon>
        <taxon>Ciliophora</taxon>
        <taxon>Intramacronucleata</taxon>
        <taxon>Spirotrichea</taxon>
        <taxon>Hypotrichia</taxon>
        <taxon>Euplotida</taxon>
        <taxon>Euplotidae</taxon>
        <taxon>Moneuplotes</taxon>
    </lineage>
</organism>
<evidence type="ECO:0000256" key="3">
    <source>
        <dbReference type="ARBA" id="ARBA00023125"/>
    </source>
</evidence>
<dbReference type="SUPFAM" id="SSF54171">
    <property type="entry name" value="DNA-binding domain"/>
    <property type="match status" value="1"/>
</dbReference>
<comment type="caution">
    <text evidence="8">The sequence shown here is derived from an EMBL/GenBank/DDBJ whole genome shotgun (WGS) entry which is preliminary data.</text>
</comment>
<evidence type="ECO:0000256" key="2">
    <source>
        <dbReference type="ARBA" id="ARBA00023015"/>
    </source>
</evidence>
<dbReference type="Gene3D" id="3.30.730.10">
    <property type="entry name" value="AP2/ERF domain"/>
    <property type="match status" value="1"/>
</dbReference>
<dbReference type="InterPro" id="IPR016177">
    <property type="entry name" value="DNA-bd_dom_sf"/>
</dbReference>
<sequence length="241" mass="27223">MNFHNNNGYSGLTPTIAWEYTAMLKQLEEAYCVCSHINSTVPSIEDVCICQDWCLCTSSINSKLSTSIGNDSKQDMNGSSCCSKSGTKSKIHKKNITHQLGQEEVEQSENIDDNSQDIKRRKSRSSKLDIKPSLIRVRRKILSSGITAFFSSPKKTRGTTDVTLGRRSRYIGVSKNNSHWQAMINSRRDKKYIGTYLTELEAARIYDIYSIAMQGIKAPLNFNYSTAEMLTIIDNFLHPQQ</sequence>
<keyword evidence="5" id="KW-0539">Nucleus</keyword>
<feature type="compositionally biased region" description="Polar residues" evidence="6">
    <location>
        <begin position="67"/>
        <end position="77"/>
    </location>
</feature>
<dbReference type="InterPro" id="IPR001471">
    <property type="entry name" value="AP2/ERF_dom"/>
</dbReference>
<dbReference type="EMBL" id="CAMPGE010028588">
    <property type="protein sequence ID" value="CAI2386105.1"/>
    <property type="molecule type" value="Genomic_DNA"/>
</dbReference>
<keyword evidence="2" id="KW-0805">Transcription regulation</keyword>
<evidence type="ECO:0000256" key="6">
    <source>
        <dbReference type="SAM" id="MobiDB-lite"/>
    </source>
</evidence>